<dbReference type="EMBL" id="JXIG01000630">
    <property type="protein sequence ID" value="KIT95394.1"/>
    <property type="molecule type" value="Genomic_DNA"/>
</dbReference>
<reference evidence="2" key="1">
    <citation type="journal article" date="2015" name="J. Infect. Dis.">
        <title>Parallel Epidemics of Community-Associated Methicillin-Resistant Staphylococcus aureus USA300 Infection in North and South America.</title>
        <authorList>
            <person name="Planet P.J."/>
            <person name="Diaz L."/>
            <person name="Kolokotronis S.O."/>
            <person name="Narechania A."/>
            <person name="Reyes J."/>
            <person name="Xing G."/>
            <person name="Rincon S."/>
            <person name="Smith H."/>
            <person name="Panesso D."/>
            <person name="Ryan C."/>
            <person name="Smith D.P."/>
            <person name="Guzman M."/>
            <person name="Zurita J."/>
            <person name="Sebra R."/>
            <person name="Deikus G."/>
            <person name="Nolan R.L."/>
            <person name="Tenover F.C."/>
            <person name="Weinstock G.M."/>
            <person name="Robinson D.A."/>
            <person name="Arias C.A."/>
        </authorList>
    </citation>
    <scope>NUCLEOTIDE SEQUENCE</scope>
    <source>
        <strain evidence="2">CA15</strain>
        <strain evidence="3">M121</strain>
    </source>
</reference>
<accession>A0A1E8WW41</accession>
<evidence type="ECO:0000313" key="1">
    <source>
        <dbReference type="EMBL" id="KIT95394.1"/>
    </source>
</evidence>
<reference evidence="1 6" key="2">
    <citation type="submission" date="2015-01" db="EMBL/GenBank/DDBJ databases">
        <title>Characterization of Swiss Staphylococcus aureus strains involved in food poisoning.</title>
        <authorList>
            <person name="Crovadore J."/>
            <person name="Chablais R."/>
            <person name="Tonacini J."/>
            <person name="Schnyder B."/>
            <person name="Lefort F."/>
        </authorList>
    </citation>
    <scope>NUCLEOTIDE SEQUENCE [LARGE SCALE GENOMIC DNA]</scope>
    <source>
        <strain evidence="1 6">SA-120</strain>
    </source>
</reference>
<reference evidence="5 7" key="5">
    <citation type="journal article" date="2017" name="BMC Genomics">
        <title>Prophages and adaptation of Staphylococcus aureus ST398 to the human clinic.</title>
        <authorList>
            <consortium name="Regional Infection Control Group of the Centre Region"/>
            <person name="Diene S.M."/>
            <person name="Corvaglia A.R."/>
            <person name="Francois P."/>
            <person name="van der Mee-Marquet N."/>
        </authorList>
    </citation>
    <scope>NUCLEOTIDE SEQUENCE [LARGE SCALE GENOMIC DNA]</scope>
    <source>
        <strain evidence="5 7">SA13-246</strain>
    </source>
</reference>
<reference evidence="4" key="4">
    <citation type="journal article" date="2016" name="J. Infect. Dis.">
        <title>Comparative Genomics of Community-Associated Methicillin-Resistant Staphylococcus aureus Shows the Emergence of Clone ST8-USA300 in Geneva, Switzerland.</title>
        <authorList>
            <person name="Von Dach E."/>
            <person name="Diene S.M."/>
            <person name="Fankhauser C."/>
            <person name="Schrenzel J."/>
            <person name="Harbarth S."/>
            <person name="Francois P."/>
        </authorList>
    </citation>
    <scope>NUCLEOTIDE SEQUENCE</scope>
    <source>
        <strain evidence="4">MRSA_S26</strain>
    </source>
</reference>
<dbReference type="Proteomes" id="UP000052129">
    <property type="component" value="Unassembled WGS sequence"/>
</dbReference>
<evidence type="ECO:0000313" key="2">
    <source>
        <dbReference type="EMBL" id="KMR37688.1"/>
    </source>
</evidence>
<name>A0A269LFT9_STAAU</name>
<protein>
    <submittedName>
        <fullName evidence="2">Uncharacterized protein</fullName>
    </submittedName>
</protein>
<evidence type="ECO:0000313" key="5">
    <source>
        <dbReference type="EMBL" id="OWT14733.1"/>
    </source>
</evidence>
<comment type="caution">
    <text evidence="2">The sequence shown here is derived from an EMBL/GenBank/DDBJ whole genome shotgun (WGS) entry which is preliminary data.</text>
</comment>
<evidence type="ECO:0000313" key="6">
    <source>
        <dbReference type="Proteomes" id="UP000032274"/>
    </source>
</evidence>
<evidence type="ECO:0000313" key="7">
    <source>
        <dbReference type="Proteomes" id="UP000197894"/>
    </source>
</evidence>
<dbReference type="Proteomes" id="UP000197894">
    <property type="component" value="Unassembled WGS sequence"/>
</dbReference>
<proteinExistence type="predicted"/>
<organism evidence="2">
    <name type="scientific">Staphylococcus aureus</name>
    <dbReference type="NCBI Taxonomy" id="1280"/>
    <lineage>
        <taxon>Bacteria</taxon>
        <taxon>Bacillati</taxon>
        <taxon>Bacillota</taxon>
        <taxon>Bacilli</taxon>
        <taxon>Bacillales</taxon>
        <taxon>Staphylococcaceae</taxon>
        <taxon>Staphylococcus</taxon>
    </lineage>
</organism>
<dbReference type="EMBL" id="LNJK01000008">
    <property type="protein sequence ID" value="OWT14733.1"/>
    <property type="molecule type" value="Genomic_DNA"/>
</dbReference>
<dbReference type="KEGG" id="sams:NI36_13205"/>
<accession>A0A269LFT9</accession>
<dbReference type="EMBL" id="LALQ01000001">
    <property type="protein sequence ID" value="KMR58534.1"/>
    <property type="molecule type" value="Genomic_DNA"/>
</dbReference>
<dbReference type="Proteomes" id="UP000032274">
    <property type="component" value="Unassembled WGS sequence"/>
</dbReference>
<dbReference type="EMBL" id="LFVP01000006">
    <property type="protein sequence ID" value="KSA79724.1"/>
    <property type="molecule type" value="Genomic_DNA"/>
</dbReference>
<dbReference type="AlphaFoldDB" id="A0A269LFT9"/>
<evidence type="ECO:0000313" key="3">
    <source>
        <dbReference type="EMBL" id="KMR58534.1"/>
    </source>
</evidence>
<sequence length="57" mass="6477">MINNGDNITSIIFPPQIIFNSIFSHASILTLSITNCHIYSFFVILNHSVYIFLTKTT</sequence>
<reference evidence="4" key="3">
    <citation type="submission" date="2015-06" db="EMBL/GenBank/DDBJ databases">
        <authorList>
            <person name="Diene S.M."/>
            <person name="Von Dach E."/>
            <person name="Fankhauser C."/>
            <person name="Schrenzel J."/>
            <person name="Harbarth S."/>
            <person name="Francois P."/>
        </authorList>
    </citation>
    <scope>NUCLEOTIDE SEQUENCE</scope>
    <source>
        <strain evidence="4">MRSA_S26</strain>
    </source>
</reference>
<dbReference type="EMBL" id="LALJ01000005">
    <property type="protein sequence ID" value="KMR37688.1"/>
    <property type="molecule type" value="Genomic_DNA"/>
</dbReference>
<accession>A0A0D1HV11</accession>
<gene>
    <name evidence="4" type="ORF">ACR79_09880</name>
    <name evidence="5" type="ORF">AS572_11270</name>
    <name evidence="3" type="ORF">EP54_00025</name>
    <name evidence="2" type="ORF">EQ90_02610</name>
    <name evidence="1" type="ORF">QU38_15955</name>
</gene>
<evidence type="ECO:0000313" key="4">
    <source>
        <dbReference type="EMBL" id="KSA79724.1"/>
    </source>
</evidence>